<evidence type="ECO:0000256" key="2">
    <source>
        <dbReference type="ARBA" id="ARBA00022448"/>
    </source>
</evidence>
<keyword evidence="2" id="KW-0813">Transport</keyword>
<keyword evidence="3" id="KW-0406">Ion transport</keyword>
<protein>
    <recommendedName>
        <fullName evidence="4">ATPase F1/V1/A1 complex alpha/beta subunit nucleotide-binding domain-containing protein</fullName>
    </recommendedName>
</protein>
<evidence type="ECO:0000259" key="4">
    <source>
        <dbReference type="Pfam" id="PF00006"/>
    </source>
</evidence>
<dbReference type="GO" id="GO:0006811">
    <property type="term" value="P:monoatomic ion transport"/>
    <property type="evidence" value="ECO:0007669"/>
    <property type="project" value="UniProtKB-KW"/>
</dbReference>
<evidence type="ECO:0000313" key="5">
    <source>
        <dbReference type="EMBL" id="KAL3729830.1"/>
    </source>
</evidence>
<reference evidence="5 6" key="1">
    <citation type="submission" date="2024-11" db="EMBL/GenBank/DDBJ databases">
        <title>Chromosome-level genome assembly of Eucalyptus globulus Labill. provides insights into its genome evolution.</title>
        <authorList>
            <person name="Li X."/>
        </authorList>
    </citation>
    <scope>NUCLEOTIDE SEQUENCE [LARGE SCALE GENOMIC DNA]</scope>
    <source>
        <strain evidence="5">CL2024</strain>
        <tissue evidence="5">Fresh tender leaves</tissue>
    </source>
</reference>
<sequence>MGAAPMSYDTEEETLEYRTVSSGVGLLVIPDRGPKYQEILNIRLGDGTTRFGQVLEVDGEKAIVSEGTFGIENKYTTVQFIGDVLKIPVSLDILGRIFDGSRKPIDNGPPILLESYLDISEMIQIGIFTIDVINFIARGQKIPPFSAAGLPYNKIATKICRQVGLVKQLEKANSIIKNDKEDNFARVFATMGVNMETAQLFKCDFEENGSMERVIIFLNPANDPTIEHIITPRIALTTAKYLAYECDIAIVIFFFCDLPAKESLPSRLLWWSLPRKMGLPQTILFGPRPPINIFSEHYPSPFALPPHSLLHIGPKMGHRDEREICRNHSVGKTTQWSPKLQWKGLENREIERGNLRLIPIRWGIFFIFSQSQISEKITSI</sequence>
<name>A0ABD3JQD1_EUCGL</name>
<organism evidence="5 6">
    <name type="scientific">Eucalyptus globulus</name>
    <name type="common">Tasmanian blue gum</name>
    <dbReference type="NCBI Taxonomy" id="34317"/>
    <lineage>
        <taxon>Eukaryota</taxon>
        <taxon>Viridiplantae</taxon>
        <taxon>Streptophyta</taxon>
        <taxon>Embryophyta</taxon>
        <taxon>Tracheophyta</taxon>
        <taxon>Spermatophyta</taxon>
        <taxon>Magnoliopsida</taxon>
        <taxon>eudicotyledons</taxon>
        <taxon>Gunneridae</taxon>
        <taxon>Pentapetalae</taxon>
        <taxon>rosids</taxon>
        <taxon>malvids</taxon>
        <taxon>Myrtales</taxon>
        <taxon>Myrtaceae</taxon>
        <taxon>Myrtoideae</taxon>
        <taxon>Eucalypteae</taxon>
        <taxon>Eucalyptus</taxon>
    </lineage>
</organism>
<evidence type="ECO:0000256" key="3">
    <source>
        <dbReference type="ARBA" id="ARBA00023065"/>
    </source>
</evidence>
<dbReference type="PANTHER" id="PTHR43389:SF4">
    <property type="entry name" value="V-TYPE PROTON ATPASE SUBUNIT B"/>
    <property type="match status" value="1"/>
</dbReference>
<dbReference type="EMBL" id="JBJKBG010000007">
    <property type="protein sequence ID" value="KAL3729830.1"/>
    <property type="molecule type" value="Genomic_DNA"/>
</dbReference>
<keyword evidence="6" id="KW-1185">Reference proteome</keyword>
<evidence type="ECO:0000256" key="1">
    <source>
        <dbReference type="ARBA" id="ARBA00008936"/>
    </source>
</evidence>
<comment type="caution">
    <text evidence="5">The sequence shown here is derived from an EMBL/GenBank/DDBJ whole genome shotgun (WGS) entry which is preliminary data.</text>
</comment>
<gene>
    <name evidence="5" type="ORF">ACJRO7_026903</name>
</gene>
<dbReference type="InterPro" id="IPR027417">
    <property type="entry name" value="P-loop_NTPase"/>
</dbReference>
<dbReference type="AlphaFoldDB" id="A0ABD3JQD1"/>
<dbReference type="Proteomes" id="UP001634007">
    <property type="component" value="Unassembled WGS sequence"/>
</dbReference>
<dbReference type="InterPro" id="IPR022879">
    <property type="entry name" value="V-ATPase_su_B/beta"/>
</dbReference>
<dbReference type="CDD" id="cd18118">
    <property type="entry name" value="ATP-synt_V_A-type_beta_N"/>
    <property type="match status" value="1"/>
</dbReference>
<feature type="domain" description="ATPase F1/V1/A1 complex alpha/beta subunit nucleotide-binding" evidence="4">
    <location>
        <begin position="126"/>
        <end position="248"/>
    </location>
</feature>
<proteinExistence type="inferred from homology"/>
<accession>A0ABD3JQD1</accession>
<dbReference type="SUPFAM" id="SSF52540">
    <property type="entry name" value="P-loop containing nucleoside triphosphate hydrolases"/>
    <property type="match status" value="1"/>
</dbReference>
<comment type="similarity">
    <text evidence="1">Belongs to the ATPase alpha/beta chains family.</text>
</comment>
<dbReference type="InterPro" id="IPR000194">
    <property type="entry name" value="ATPase_F1/V1/A1_a/bsu_nucl-bd"/>
</dbReference>
<dbReference type="Pfam" id="PF00006">
    <property type="entry name" value="ATP-synt_ab"/>
    <property type="match status" value="1"/>
</dbReference>
<dbReference type="Gene3D" id="3.40.50.12240">
    <property type="match status" value="1"/>
</dbReference>
<evidence type="ECO:0000313" key="6">
    <source>
        <dbReference type="Proteomes" id="UP001634007"/>
    </source>
</evidence>
<dbReference type="PANTHER" id="PTHR43389">
    <property type="entry name" value="V-TYPE PROTON ATPASE SUBUNIT B"/>
    <property type="match status" value="1"/>
</dbReference>